<organism evidence="2 3">
    <name type="scientific">Halobaculum magnesiiphilum</name>
    <dbReference type="NCBI Taxonomy" id="1017351"/>
    <lineage>
        <taxon>Archaea</taxon>
        <taxon>Methanobacteriati</taxon>
        <taxon>Methanobacteriota</taxon>
        <taxon>Stenosarchaea group</taxon>
        <taxon>Halobacteria</taxon>
        <taxon>Halobacteriales</taxon>
        <taxon>Haloferacaceae</taxon>
        <taxon>Halobaculum</taxon>
    </lineage>
</organism>
<proteinExistence type="predicted"/>
<dbReference type="Proteomes" id="UP000826254">
    <property type="component" value="Chromosome"/>
</dbReference>
<feature type="region of interest" description="Disordered" evidence="1">
    <location>
        <begin position="1"/>
        <end position="27"/>
    </location>
</feature>
<feature type="compositionally biased region" description="Basic and acidic residues" evidence="1">
    <location>
        <begin position="12"/>
        <end position="27"/>
    </location>
</feature>
<feature type="compositionally biased region" description="Basic and acidic residues" evidence="1">
    <location>
        <begin position="623"/>
        <end position="665"/>
    </location>
</feature>
<dbReference type="GeneID" id="67178952"/>
<dbReference type="AlphaFoldDB" id="A0A8T8WB65"/>
<keyword evidence="3" id="KW-1185">Reference proteome</keyword>
<evidence type="ECO:0000313" key="3">
    <source>
        <dbReference type="Proteomes" id="UP000826254"/>
    </source>
</evidence>
<protein>
    <submittedName>
        <fullName evidence="2">Uncharacterized protein</fullName>
    </submittedName>
</protein>
<evidence type="ECO:0000313" key="2">
    <source>
        <dbReference type="EMBL" id="QZP37080.1"/>
    </source>
</evidence>
<evidence type="ECO:0000256" key="1">
    <source>
        <dbReference type="SAM" id="MobiDB-lite"/>
    </source>
</evidence>
<dbReference type="EMBL" id="CP081958">
    <property type="protein sequence ID" value="QZP37080.1"/>
    <property type="molecule type" value="Genomic_DNA"/>
</dbReference>
<feature type="compositionally biased region" description="Polar residues" evidence="1">
    <location>
        <begin position="1"/>
        <end position="11"/>
    </location>
</feature>
<dbReference type="KEGG" id="hmp:K6T50_12380"/>
<feature type="compositionally biased region" description="Polar residues" evidence="1">
    <location>
        <begin position="668"/>
        <end position="677"/>
    </location>
</feature>
<accession>A0A8T8WB65</accession>
<sequence length="708" mass="80010">MSSYDDSPSFEQHNRERQRSELESERRTAIREGIRKCSRALERGQRRHYFYTARKLAGEIYPLLFDADERTPDYFDAHVGHRDDWNFEAVNEFYTNPTPYIRALSEADRRPRPSETVSLHTGGYDTPEAAVQQTVAGALAGANAVAEYEDLVPRNLKRRTDAVGFACKLGEHLKRPEMNFGDPVNAVSLSSGKLKSFYLGGTGGGKSTAASRQFEDYYRETMGDGRTIKCLDFIGMGEGENVLYDVPQSQPNLTHVREQMGLAPTFEEDDLDPKLDIYAPLSATADEMKLPHDSESGECRVIPFTIPASELSESLLSSIIAERVSPDEERTIRSAYRAVDERIPDWCLDDLAEEIRRRDELSDKHKKGAIRVLKLLQSFGFIRTHTDEHAIDIEEIYTTPERITSFTQATCGSELAQYVVIAYLLDQHWDNGWEHPEWPDRAINLRELSEIAMHREHRGKLEAAVQAVVEFIIHRIHQMLRKNRHIHTSVCADTQDATEVEKAVRKRFNRYVVFGGSDELIEKVFRWAGQSGWRALKNNVTERAGEAGIVSGTGPSAGDADLWGISPVRLVPPSWHHYDTDNEDHDSGWHARVLLLDDEELRYPDWDTSIPPHMEITTSIGDGDGKPADERQMEAERAQARASHRREARERNAKGESVRMIRDALPDNPNTGKPYSIGAISNWTNDINKGEGIQQLQDDQIGGGEQAA</sequence>
<dbReference type="RefSeq" id="WP_222606895.1">
    <property type="nucleotide sequence ID" value="NZ_CP081958.1"/>
</dbReference>
<gene>
    <name evidence="2" type="ORF">K6T50_12380</name>
</gene>
<reference evidence="2 3" key="1">
    <citation type="journal article" date="2021" name="Int. J. Syst. Evol. Microbiol.">
        <title>Halobaculum halophilum sp. nov. and Halobaculum salinum sp. nov., isolated from salt lake and saline soil.</title>
        <authorList>
            <person name="Cui H.L."/>
            <person name="Shi X.W."/>
            <person name="Yin X.M."/>
            <person name="Yang X.Y."/>
            <person name="Hou J."/>
            <person name="Zhu L."/>
        </authorList>
    </citation>
    <scope>NUCLEOTIDE SEQUENCE [LARGE SCALE GENOMIC DNA]</scope>
    <source>
        <strain evidence="2 3">NBRC 109044</strain>
    </source>
</reference>
<feature type="region of interest" description="Disordered" evidence="1">
    <location>
        <begin position="607"/>
        <end position="677"/>
    </location>
</feature>
<name>A0A8T8WB65_9EURY</name>